<dbReference type="OMA" id="KELVWRW"/>
<evidence type="ECO:0008006" key="4">
    <source>
        <dbReference type="Google" id="ProtNLM"/>
    </source>
</evidence>
<dbReference type="SUPFAM" id="SSF52047">
    <property type="entry name" value="RNI-like"/>
    <property type="match status" value="1"/>
</dbReference>
<feature type="compositionally biased region" description="Polar residues" evidence="1">
    <location>
        <begin position="329"/>
        <end position="343"/>
    </location>
</feature>
<dbReference type="SUPFAM" id="SSF52058">
    <property type="entry name" value="L domain-like"/>
    <property type="match status" value="1"/>
</dbReference>
<gene>
    <name evidence="2" type="ORF">ABL78_5390</name>
</gene>
<feature type="compositionally biased region" description="Basic and acidic residues" evidence="1">
    <location>
        <begin position="273"/>
        <end position="283"/>
    </location>
</feature>
<dbReference type="InterPro" id="IPR001611">
    <property type="entry name" value="Leu-rich_rpt"/>
</dbReference>
<keyword evidence="3" id="KW-1185">Reference proteome</keyword>
<feature type="region of interest" description="Disordered" evidence="1">
    <location>
        <begin position="225"/>
        <end position="261"/>
    </location>
</feature>
<feature type="compositionally biased region" description="Polar residues" evidence="1">
    <location>
        <begin position="446"/>
        <end position="456"/>
    </location>
</feature>
<evidence type="ECO:0000313" key="2">
    <source>
        <dbReference type="EMBL" id="KPI85541.1"/>
    </source>
</evidence>
<feature type="compositionally biased region" description="Polar residues" evidence="1">
    <location>
        <begin position="637"/>
        <end position="657"/>
    </location>
</feature>
<organism evidence="2 3">
    <name type="scientific">Leptomonas seymouri</name>
    <dbReference type="NCBI Taxonomy" id="5684"/>
    <lineage>
        <taxon>Eukaryota</taxon>
        <taxon>Discoba</taxon>
        <taxon>Euglenozoa</taxon>
        <taxon>Kinetoplastea</taxon>
        <taxon>Metakinetoplastina</taxon>
        <taxon>Trypanosomatida</taxon>
        <taxon>Trypanosomatidae</taxon>
        <taxon>Leishmaniinae</taxon>
        <taxon>Leptomonas</taxon>
    </lineage>
</organism>
<dbReference type="Pfam" id="PF13516">
    <property type="entry name" value="LRR_6"/>
    <property type="match status" value="1"/>
</dbReference>
<dbReference type="Proteomes" id="UP000038009">
    <property type="component" value="Unassembled WGS sequence"/>
</dbReference>
<dbReference type="PANTHER" id="PTHR12904:SF23">
    <property type="entry name" value="PROTEIN ZER-1 HOMOLOG"/>
    <property type="match status" value="1"/>
</dbReference>
<dbReference type="OrthoDB" id="120976at2759"/>
<proteinExistence type="predicted"/>
<feature type="compositionally biased region" description="Low complexity" evidence="1">
    <location>
        <begin position="232"/>
        <end position="248"/>
    </location>
</feature>
<sequence length="1503" mass="158503">MTAEVNSTVPNPSLENSLNRRRNTHATLPGLAASRPLSPVILDSSNFPRYTNTSRRNTVSRADCSTPPSSTANSMAKDAVATHAASEPRLHTIGRLSLNPSAVSGRPPTLPPVADRCEAPSKPVANNDARYSTAGVARTNGAIVRSTRLPLCTGISPSSSNASTPQACQTSVNWTAAPHLPAPGSAATSASPAPTAHSSSFSKMELTAENIKLVSDMAAHRVGSNGSAALPAGGSSTTSVATTATATGRKTPPPPEHERKKLNNAIKTFNQRVKEEMEKERARSSRSSNCAISRENSMSAIAVPSTQPPSAGPQHLLPLSNSPPPHNFPVSSEKANPTLKVNASSSSSSSANTSPRTSGVLHLPRNTRHITKSRQPGTTKRPLVEPRQPLGSPSTAPTPSQPSDGTLSVPLNITPGASSSPPAALVRSNSSRQEAPSSAVHPGSGLANSASATAGSLPSRYSDFNDEASRTPPAQPLAIPVYSAVEVQAFTPPASISTSPRRGLPGFAAILGDLKKDGAAANAKGKVDVATAVPEKKASGNAGSHNNTSGSSSSTSSKSLQRTPPAQGAASESGAVKRNTPVGLDDAREGAATSNVGSANGKGSAAAQQRKAESTTSADFSLSSSGGSSPRKQASSAQTSPLQGSAKNRLATTSESAPATRLILTALPIFNPTGESKPSRDGSPDQPSARGPGTPAAVAKATPLPRRAPQPRAAKPTATHSTTTPPTPTTSTATKETGPAATTDNKQKRNSVPTASAALSSNFANPSSASQQRPGSALTLNGRYAANRGRGSHRQQGSEKDSYSPLNAEDCATGADVSAETATLNTYLKEEELNLSLSTFNNVGMALAHSLNLRVLNLKGSTISSEGLRGLANISTLKSICVSHMRGLTTLEPLVTPTAAGVRCAIEEIDAQFSSIGNDGIKELEKVHCLRCLDLSMTPISDVTSLAHCVSLKELYLTGTRVDNAGVAGLERLPALTTLNIARTKVTSLCQLAKSRSLQTFILYNCHVNDAGFVGVGEMPQLSTLDISTTKIENLSALQKSRSLNSVKAQWLSLKNCQDIIQERRSQVDGPPPGDSAEWRDTEAGFSSLAAIPTLETLDLSFNTLRSIHSLCRSKSIKHLYLKRTRMGNGGIGSIAQIAPTLETLVITNLSDSLDNDDDEHEFDGSTSGLLSSIGDIHMLRHLTLLDLSYTDVFDLRMLQNISTLKELIIVETLVTVDGLRGIEKIPSLELLDISQTSILSLQFLVRGALALKKIFARSNRNASGIALDQVHKLPALEHLDLSDSVVGDMERVPKGCWRLKELVWRWGERRDSKGLAPPLECAVTSPRLAGLCDMPCLSFLDLTGSHVHELSFLKNAPCLKTLHLKLCKLLRNCTIQELGSLAALEVLQLSDNPQLTDVTCLRSCRKLRELQLSNTRVNTKGLNDVVNLPELKVLNIVNTRAEDEAMINGNAKERNRVLEDSNVRDGSVVLEKTVTPVQFRLPRRRHVSFIAHEGSDSASHTS</sequence>
<feature type="compositionally biased region" description="Low complexity" evidence="1">
    <location>
        <begin position="392"/>
        <end position="403"/>
    </location>
</feature>
<dbReference type="InterPro" id="IPR051341">
    <property type="entry name" value="Zyg-11_UBL_adapter"/>
</dbReference>
<feature type="compositionally biased region" description="Polar residues" evidence="1">
    <location>
        <begin position="285"/>
        <end position="305"/>
    </location>
</feature>
<evidence type="ECO:0000313" key="3">
    <source>
        <dbReference type="Proteomes" id="UP000038009"/>
    </source>
</evidence>
<dbReference type="PROSITE" id="PS51450">
    <property type="entry name" value="LRR"/>
    <property type="match status" value="1"/>
</dbReference>
<accession>A0A0N1PCI9</accession>
<protein>
    <recommendedName>
        <fullName evidence="4">Leucine-rich repeat protein</fullName>
    </recommendedName>
</protein>
<dbReference type="EMBL" id="LJSK01000181">
    <property type="protein sequence ID" value="KPI85541.1"/>
    <property type="molecule type" value="Genomic_DNA"/>
</dbReference>
<reference evidence="2 3" key="1">
    <citation type="journal article" date="2015" name="PLoS Pathog.">
        <title>Leptomonas seymouri: Adaptations to the Dixenous Life Cycle Analyzed by Genome Sequencing, Transcriptome Profiling and Co-infection with Leishmania donovani.</title>
        <authorList>
            <person name="Kraeva N."/>
            <person name="Butenko A."/>
            <person name="Hlavacova J."/>
            <person name="Kostygov A."/>
            <person name="Myskova J."/>
            <person name="Grybchuk D."/>
            <person name="Lestinova T."/>
            <person name="Votypka J."/>
            <person name="Volf P."/>
            <person name="Opperdoes F."/>
            <person name="Flegontov P."/>
            <person name="Lukes J."/>
            <person name="Yurchenko V."/>
        </authorList>
    </citation>
    <scope>NUCLEOTIDE SEQUENCE [LARGE SCALE GENOMIC DNA]</scope>
    <source>
        <strain evidence="2 3">ATCC 30220</strain>
    </source>
</reference>
<feature type="region of interest" description="Disordered" evidence="1">
    <location>
        <begin position="787"/>
        <end position="809"/>
    </location>
</feature>
<comment type="caution">
    <text evidence="2">The sequence shown here is derived from an EMBL/GenBank/DDBJ whole genome shotgun (WGS) entry which is preliminary data.</text>
</comment>
<feature type="region of interest" description="Disordered" evidence="1">
    <location>
        <begin position="534"/>
        <end position="755"/>
    </location>
</feature>
<feature type="region of interest" description="Disordered" evidence="1">
    <location>
        <begin position="273"/>
        <end position="473"/>
    </location>
</feature>
<name>A0A0N1PCI9_LEPSE</name>
<evidence type="ECO:0000256" key="1">
    <source>
        <dbReference type="SAM" id="MobiDB-lite"/>
    </source>
</evidence>
<dbReference type="InterPro" id="IPR032675">
    <property type="entry name" value="LRR_dom_sf"/>
</dbReference>
<feature type="region of interest" description="Disordered" evidence="1">
    <location>
        <begin position="179"/>
        <end position="198"/>
    </location>
</feature>
<feature type="compositionally biased region" description="Polar residues" evidence="1">
    <location>
        <begin position="404"/>
        <end position="436"/>
    </location>
</feature>
<dbReference type="PANTHER" id="PTHR12904">
    <property type="match status" value="1"/>
</dbReference>
<feature type="compositionally biased region" description="Low complexity" evidence="1">
    <location>
        <begin position="182"/>
        <end position="198"/>
    </location>
</feature>
<dbReference type="Gene3D" id="3.80.10.10">
    <property type="entry name" value="Ribonuclease Inhibitor"/>
    <property type="match status" value="4"/>
</dbReference>
<dbReference type="VEuPathDB" id="TriTrypDB:Lsey_0181_0010"/>
<feature type="compositionally biased region" description="Polar residues" evidence="1">
    <location>
        <begin position="48"/>
        <end position="60"/>
    </location>
</feature>
<feature type="compositionally biased region" description="Low complexity" evidence="1">
    <location>
        <begin position="539"/>
        <end position="559"/>
    </location>
</feature>
<feature type="region of interest" description="Disordered" evidence="1">
    <location>
        <begin position="48"/>
        <end position="73"/>
    </location>
</feature>
<feature type="compositionally biased region" description="Low complexity" evidence="1">
    <location>
        <begin position="701"/>
        <end position="740"/>
    </location>
</feature>
<feature type="compositionally biased region" description="Low complexity" evidence="1">
    <location>
        <begin position="614"/>
        <end position="636"/>
    </location>
</feature>